<proteinExistence type="predicted"/>
<sequence>MNSRFICASLCARAVEHFLLRVAPCNAYFGSNFSKGQRTVRLFPPELLPRFVRPVLPVVFVVENV</sequence>
<dbReference type="EMBL" id="CYRX01000020">
    <property type="protein sequence ID" value="CUH60009.1"/>
    <property type="molecule type" value="Genomic_DNA"/>
</dbReference>
<reference evidence="1 2" key="1">
    <citation type="submission" date="2015-09" db="EMBL/GenBank/DDBJ databases">
        <authorList>
            <consortium name="Swine Surveillance"/>
        </authorList>
    </citation>
    <scope>NUCLEOTIDE SEQUENCE [LARGE SCALE GENOMIC DNA]</scope>
    <source>
        <strain evidence="1 2">CECT 5294</strain>
    </source>
</reference>
<dbReference type="AlphaFoldDB" id="A0A0P1EY60"/>
<evidence type="ECO:0000313" key="1">
    <source>
        <dbReference type="EMBL" id="CUH60009.1"/>
    </source>
</evidence>
<protein>
    <submittedName>
        <fullName evidence="1">Uncharacterized protein</fullName>
    </submittedName>
</protein>
<gene>
    <name evidence="1" type="ORF">THS5294_01298</name>
</gene>
<evidence type="ECO:0000313" key="2">
    <source>
        <dbReference type="Proteomes" id="UP000051298"/>
    </source>
</evidence>
<name>A0A0P1EY60_9RHOB</name>
<organism evidence="1 2">
    <name type="scientific">Thalassobacter stenotrophicus</name>
    <dbReference type="NCBI Taxonomy" id="266809"/>
    <lineage>
        <taxon>Bacteria</taxon>
        <taxon>Pseudomonadati</taxon>
        <taxon>Pseudomonadota</taxon>
        <taxon>Alphaproteobacteria</taxon>
        <taxon>Rhodobacterales</taxon>
        <taxon>Roseobacteraceae</taxon>
        <taxon>Thalassobacter</taxon>
    </lineage>
</organism>
<dbReference type="Proteomes" id="UP000051298">
    <property type="component" value="Unassembled WGS sequence"/>
</dbReference>
<accession>A0A0P1EY60</accession>